<proteinExistence type="predicted"/>
<feature type="compositionally biased region" description="Basic and acidic residues" evidence="1">
    <location>
        <begin position="122"/>
        <end position="131"/>
    </location>
</feature>
<organism evidence="2 3">
    <name type="scientific">Saitoella complicata (strain BCRC 22490 / CBS 7301 / JCM 7358 / NBRC 10748 / NRRL Y-17804)</name>
    <dbReference type="NCBI Taxonomy" id="698492"/>
    <lineage>
        <taxon>Eukaryota</taxon>
        <taxon>Fungi</taxon>
        <taxon>Dikarya</taxon>
        <taxon>Ascomycota</taxon>
        <taxon>Taphrinomycotina</taxon>
        <taxon>Taphrinomycotina incertae sedis</taxon>
        <taxon>Saitoella</taxon>
    </lineage>
</organism>
<name>A0A0E9NP07_SAICN</name>
<feature type="region of interest" description="Disordered" evidence="1">
    <location>
        <begin position="90"/>
        <end position="109"/>
    </location>
</feature>
<protein>
    <submittedName>
        <fullName evidence="2">Uncharacterized protein</fullName>
    </submittedName>
</protein>
<feature type="region of interest" description="Disordered" evidence="1">
    <location>
        <begin position="122"/>
        <end position="218"/>
    </location>
</feature>
<evidence type="ECO:0000313" key="3">
    <source>
        <dbReference type="Proteomes" id="UP000033140"/>
    </source>
</evidence>
<feature type="compositionally biased region" description="Basic and acidic residues" evidence="1">
    <location>
        <begin position="100"/>
        <end position="109"/>
    </location>
</feature>
<dbReference type="EMBL" id="BACD03000049">
    <property type="protein sequence ID" value="GAO51617.1"/>
    <property type="molecule type" value="Genomic_DNA"/>
</dbReference>
<gene>
    <name evidence="2" type="ORF">G7K_5713-t1</name>
</gene>
<sequence>MSSPTRTAYHVDAVVPADLTKAVPDWTGRITHDRSARIRRLLPALLDLHKPNSCLRRPVLPASVMAGMWTALEVARDGAVAEDLAREYVEHDEMDEESEDLKSEEASQEVREYVKELGKVVQKEAGKKEEEVSATVSLDASPAREVDSKVSGKGKKGKSSAKQDEPEGSVPSKRKAENRDIEQPQTKKSSKEPELERYTRTRTKKTEEVIKGKEISRM</sequence>
<reference evidence="2 3" key="3">
    <citation type="journal article" date="2015" name="Genome Announc.">
        <title>Draft Genome Sequence of the Archiascomycetous Yeast Saitoella complicata.</title>
        <authorList>
            <person name="Yamauchi K."/>
            <person name="Kondo S."/>
            <person name="Hamamoto M."/>
            <person name="Takahashi Y."/>
            <person name="Ogura Y."/>
            <person name="Hayashi T."/>
            <person name="Nishida H."/>
        </authorList>
    </citation>
    <scope>NUCLEOTIDE SEQUENCE [LARGE SCALE GENOMIC DNA]</scope>
    <source>
        <strain evidence="2 3">NRRL Y-17804</strain>
    </source>
</reference>
<feature type="compositionally biased region" description="Basic and acidic residues" evidence="1">
    <location>
        <begin position="189"/>
        <end position="218"/>
    </location>
</feature>
<reference evidence="2 3" key="2">
    <citation type="journal article" date="2014" name="J. Gen. Appl. Microbiol.">
        <title>The early diverging ascomycetous budding yeast Saitoella complicata has three histone deacetylases belonging to the Clr6, Hos2, and Rpd3 lineages.</title>
        <authorList>
            <person name="Nishida H."/>
            <person name="Matsumoto T."/>
            <person name="Kondo S."/>
            <person name="Hamamoto M."/>
            <person name="Yoshikawa H."/>
        </authorList>
    </citation>
    <scope>NUCLEOTIDE SEQUENCE [LARGE SCALE GENOMIC DNA]</scope>
    <source>
        <strain evidence="2 3">NRRL Y-17804</strain>
    </source>
</reference>
<comment type="caution">
    <text evidence="2">The sequence shown here is derived from an EMBL/GenBank/DDBJ whole genome shotgun (WGS) entry which is preliminary data.</text>
</comment>
<keyword evidence="3" id="KW-1185">Reference proteome</keyword>
<accession>A0A0E9NP07</accession>
<reference evidence="2 3" key="1">
    <citation type="journal article" date="2011" name="J. Gen. Appl. Microbiol.">
        <title>Draft genome sequencing of the enigmatic yeast Saitoella complicata.</title>
        <authorList>
            <person name="Nishida H."/>
            <person name="Hamamoto M."/>
            <person name="Sugiyama J."/>
        </authorList>
    </citation>
    <scope>NUCLEOTIDE SEQUENCE [LARGE SCALE GENOMIC DNA]</scope>
    <source>
        <strain evidence="2 3">NRRL Y-17804</strain>
    </source>
</reference>
<dbReference type="Proteomes" id="UP000033140">
    <property type="component" value="Unassembled WGS sequence"/>
</dbReference>
<dbReference type="AlphaFoldDB" id="A0A0E9NP07"/>
<evidence type="ECO:0000313" key="2">
    <source>
        <dbReference type="EMBL" id="GAO51617.1"/>
    </source>
</evidence>
<evidence type="ECO:0000256" key="1">
    <source>
        <dbReference type="SAM" id="MobiDB-lite"/>
    </source>
</evidence>